<proteinExistence type="predicted"/>
<evidence type="ECO:0000313" key="2">
    <source>
        <dbReference type="Proteomes" id="UP000184038"/>
    </source>
</evidence>
<organism evidence="1 2">
    <name type="scientific">Anaerosporobacter mobilis DSM 15930</name>
    <dbReference type="NCBI Taxonomy" id="1120996"/>
    <lineage>
        <taxon>Bacteria</taxon>
        <taxon>Bacillati</taxon>
        <taxon>Bacillota</taxon>
        <taxon>Clostridia</taxon>
        <taxon>Lachnospirales</taxon>
        <taxon>Lachnospiraceae</taxon>
        <taxon>Anaerosporobacter</taxon>
    </lineage>
</organism>
<reference evidence="1 2" key="1">
    <citation type="submission" date="2016-11" db="EMBL/GenBank/DDBJ databases">
        <authorList>
            <person name="Jaros S."/>
            <person name="Januszkiewicz K."/>
            <person name="Wedrychowicz H."/>
        </authorList>
    </citation>
    <scope>NUCLEOTIDE SEQUENCE [LARGE SCALE GENOMIC DNA]</scope>
    <source>
        <strain evidence="1 2">DSM 15930</strain>
    </source>
</reference>
<sequence>MRDIKQLVKDLHHTDNSFAYTSFKQLVEESKESNSVYPFFDDFIDMLEDDNSYIRNRGLILIAENSRWDIDNKVDEVLSQYLKHITDVKPITARQCIRGLEIIVDEKEDLVPDIKKALYNAIIEKYPSSMRKLIEKDIARVLKGIHKKF</sequence>
<name>A0A1M7H204_9FIRM</name>
<dbReference type="STRING" id="1120996.SAMN02746066_01254"/>
<accession>A0A1M7H204</accession>
<protein>
    <recommendedName>
        <fullName evidence="3">HEAT repeat-containing protein</fullName>
    </recommendedName>
</protein>
<evidence type="ECO:0008006" key="3">
    <source>
        <dbReference type="Google" id="ProtNLM"/>
    </source>
</evidence>
<dbReference type="EMBL" id="FRCP01000007">
    <property type="protein sequence ID" value="SHM22674.1"/>
    <property type="molecule type" value="Genomic_DNA"/>
</dbReference>
<dbReference type="InterPro" id="IPR016024">
    <property type="entry name" value="ARM-type_fold"/>
</dbReference>
<dbReference type="Proteomes" id="UP000184038">
    <property type="component" value="Unassembled WGS sequence"/>
</dbReference>
<dbReference type="SUPFAM" id="SSF48371">
    <property type="entry name" value="ARM repeat"/>
    <property type="match status" value="1"/>
</dbReference>
<evidence type="ECO:0000313" key="1">
    <source>
        <dbReference type="EMBL" id="SHM22674.1"/>
    </source>
</evidence>
<dbReference type="AlphaFoldDB" id="A0A1M7H204"/>
<keyword evidence="2" id="KW-1185">Reference proteome</keyword>
<dbReference type="OrthoDB" id="1951221at2"/>
<gene>
    <name evidence="1" type="ORF">SAMN02746066_01254</name>
</gene>
<dbReference type="RefSeq" id="WP_073284693.1">
    <property type="nucleotide sequence ID" value="NZ_FRCP01000007.1"/>
</dbReference>